<reference evidence="12 13" key="1">
    <citation type="submission" date="2021-01" db="EMBL/GenBank/DDBJ databases">
        <title>Genome seq and assembly of Devosia sp. LEGU1.</title>
        <authorList>
            <person name="Chhetri G."/>
        </authorList>
    </citation>
    <scope>NUCLEOTIDE SEQUENCE [LARGE SCALE GENOMIC DNA]</scope>
    <source>
        <strain evidence="12 13">LEGU1</strain>
    </source>
</reference>
<evidence type="ECO:0000256" key="10">
    <source>
        <dbReference type="PROSITE-ProRule" id="PRU10015"/>
    </source>
</evidence>
<proteinExistence type="inferred from homology"/>
<evidence type="ECO:0000256" key="5">
    <source>
        <dbReference type="ARBA" id="ARBA00022691"/>
    </source>
</evidence>
<feature type="active site" evidence="10">
    <location>
        <position position="352"/>
    </location>
</feature>
<dbReference type="InterPro" id="IPR030390">
    <property type="entry name" value="MeTrfase_TrmA_AS"/>
</dbReference>
<dbReference type="PANTHER" id="PTHR11061">
    <property type="entry name" value="RNA M5U METHYLTRANSFERASE"/>
    <property type="match status" value="1"/>
</dbReference>
<organism evidence="12 13">
    <name type="scientific">Devosia rhizoryzae</name>
    <dbReference type="NCBI Taxonomy" id="2774137"/>
    <lineage>
        <taxon>Bacteria</taxon>
        <taxon>Pseudomonadati</taxon>
        <taxon>Pseudomonadota</taxon>
        <taxon>Alphaproteobacteria</taxon>
        <taxon>Hyphomicrobiales</taxon>
        <taxon>Devosiaceae</taxon>
        <taxon>Devosia</taxon>
    </lineage>
</organism>
<evidence type="ECO:0000256" key="6">
    <source>
        <dbReference type="ARBA" id="ARBA00022723"/>
    </source>
</evidence>
<keyword evidence="13" id="KW-1185">Reference proteome</keyword>
<gene>
    <name evidence="12" type="primary">rlmC</name>
    <name evidence="12" type="ORF">JI748_07820</name>
</gene>
<dbReference type="Gene3D" id="2.40.50.1070">
    <property type="match status" value="1"/>
</dbReference>
<dbReference type="RefSeq" id="WP_201636592.1">
    <property type="nucleotide sequence ID" value="NZ_CP068046.1"/>
</dbReference>
<accession>A0ABX7CAZ8</accession>
<feature type="binding site" evidence="9">
    <location>
        <position position="232"/>
    </location>
    <ligand>
        <name>S-adenosyl-L-methionine</name>
        <dbReference type="ChEBI" id="CHEBI:59789"/>
    </ligand>
</feature>
<name>A0ABX7CAZ8_9HYPH</name>
<dbReference type="NCBIfam" id="NF002909">
    <property type="entry name" value="PRK03522.2-1"/>
    <property type="match status" value="1"/>
</dbReference>
<dbReference type="Proteomes" id="UP000595857">
    <property type="component" value="Chromosome"/>
</dbReference>
<evidence type="ECO:0000313" key="12">
    <source>
        <dbReference type="EMBL" id="QQR40877.1"/>
    </source>
</evidence>
<keyword evidence="6" id="KW-0479">Metal-binding</keyword>
<keyword evidence="3 9" id="KW-0489">Methyltransferase</keyword>
<keyword evidence="8" id="KW-0411">Iron-sulfur</keyword>
<dbReference type="InterPro" id="IPR025714">
    <property type="entry name" value="Methyltranfer_dom"/>
</dbReference>
<feature type="binding site" evidence="9">
    <location>
        <position position="325"/>
    </location>
    <ligand>
        <name>S-adenosyl-L-methionine</name>
        <dbReference type="ChEBI" id="CHEBI:59789"/>
    </ligand>
</feature>
<feature type="binding site" evidence="9">
    <location>
        <position position="261"/>
    </location>
    <ligand>
        <name>S-adenosyl-L-methionine</name>
        <dbReference type="ChEBI" id="CHEBI:59789"/>
    </ligand>
</feature>
<evidence type="ECO:0000256" key="3">
    <source>
        <dbReference type="ARBA" id="ARBA00022603"/>
    </source>
</evidence>
<evidence type="ECO:0000256" key="7">
    <source>
        <dbReference type="ARBA" id="ARBA00023004"/>
    </source>
</evidence>
<evidence type="ECO:0000256" key="8">
    <source>
        <dbReference type="ARBA" id="ARBA00023014"/>
    </source>
</evidence>
<dbReference type="InterPro" id="IPR029063">
    <property type="entry name" value="SAM-dependent_MTases_sf"/>
</dbReference>
<keyword evidence="4 9" id="KW-0808">Transferase</keyword>
<feature type="binding site" evidence="9">
    <location>
        <position position="282"/>
    </location>
    <ligand>
        <name>S-adenosyl-L-methionine</name>
        <dbReference type="ChEBI" id="CHEBI:59789"/>
    </ligand>
</feature>
<feature type="domain" description="Methyltransferase" evidence="11">
    <location>
        <begin position="253"/>
        <end position="325"/>
    </location>
</feature>
<dbReference type="PANTHER" id="PTHR11061:SF30">
    <property type="entry name" value="TRNA (URACIL(54)-C(5))-METHYLTRANSFERASE"/>
    <property type="match status" value="1"/>
</dbReference>
<dbReference type="Pfam" id="PF13847">
    <property type="entry name" value="Methyltransf_31"/>
    <property type="match status" value="1"/>
</dbReference>
<keyword evidence="1" id="KW-0004">4Fe-4S</keyword>
<dbReference type="PROSITE" id="PS01231">
    <property type="entry name" value="TRMA_2"/>
    <property type="match status" value="1"/>
</dbReference>
<dbReference type="NCBIfam" id="TIGR02085">
    <property type="entry name" value="meth_trns_rumB"/>
    <property type="match status" value="1"/>
</dbReference>
<dbReference type="PROSITE" id="PS01230">
    <property type="entry name" value="TRMA_1"/>
    <property type="match status" value="1"/>
</dbReference>
<evidence type="ECO:0000259" key="11">
    <source>
        <dbReference type="Pfam" id="PF13847"/>
    </source>
</evidence>
<feature type="active site" description="Nucleophile" evidence="9">
    <location>
        <position position="352"/>
    </location>
</feature>
<dbReference type="Gene3D" id="3.40.50.150">
    <property type="entry name" value="Vaccinia Virus protein VP39"/>
    <property type="match status" value="1"/>
</dbReference>
<keyword evidence="7" id="KW-0408">Iron</keyword>
<dbReference type="CDD" id="cd02440">
    <property type="entry name" value="AdoMet_MTases"/>
    <property type="match status" value="1"/>
</dbReference>
<dbReference type="PROSITE" id="PS51687">
    <property type="entry name" value="SAM_MT_RNA_M5U"/>
    <property type="match status" value="1"/>
</dbReference>
<evidence type="ECO:0000313" key="13">
    <source>
        <dbReference type="Proteomes" id="UP000595857"/>
    </source>
</evidence>
<keyword evidence="2" id="KW-0698">rRNA processing</keyword>
<dbReference type="InterPro" id="IPR011825">
    <property type="entry name" value="23SrRNA_MeTrfase_RlmC"/>
</dbReference>
<dbReference type="InterPro" id="IPR010280">
    <property type="entry name" value="U5_MeTrfase_fam"/>
</dbReference>
<protein>
    <submittedName>
        <fullName evidence="12">23S rRNA (Uracil(747)-C(5))-methyltransferase RlmC</fullName>
    </submittedName>
</protein>
<dbReference type="InterPro" id="IPR030391">
    <property type="entry name" value="MeTrfase_TrmA_CS"/>
</dbReference>
<dbReference type="SUPFAM" id="SSF53335">
    <property type="entry name" value="S-adenosyl-L-methionine-dependent methyltransferases"/>
    <property type="match status" value="1"/>
</dbReference>
<evidence type="ECO:0000256" key="4">
    <source>
        <dbReference type="ARBA" id="ARBA00022679"/>
    </source>
</evidence>
<evidence type="ECO:0000256" key="1">
    <source>
        <dbReference type="ARBA" id="ARBA00022485"/>
    </source>
</evidence>
<keyword evidence="5 9" id="KW-0949">S-adenosyl-L-methionine</keyword>
<sequence>MSHEAMILGEAAQPAPSLLSGAMQCGYFDRFECRSCTLMGVPYGTQIDGKLAHARQLLAAWPDAQWLPPMLSSPAAFRNRAKMVVGGTAENPTLGILDAAQHGVDLTGCGILAPELHVAFAPIKAFITLAHLTPYDVPTRRGELKHALLTLSPDSDLMLRFVLRSTEPLGRIRKHLPSLLATLPQLAVVSVNLLPEHKAVLEGDEEIMLHGETLAMRLGGHTLHLRPASFFQTNTEIAAALYAQAREWIDETSAHSVWDLYCGVGGFALHVAGPSRHVHGVEISAAAIDSARLSAAEAGLTNVTFTVGDATALSAAEPPDAIIVNPPRRGLGAQLCATLEASGVQTIVYSSCNAVTLARDIAAMPSYRPQRIRLFDMFPQTDHYEVMVLLARV</sequence>
<evidence type="ECO:0000256" key="2">
    <source>
        <dbReference type="ARBA" id="ARBA00022552"/>
    </source>
</evidence>
<comment type="similarity">
    <text evidence="9">Belongs to the class I-like SAM-binding methyltransferase superfamily. RNA M5U methyltransferase family.</text>
</comment>
<dbReference type="EMBL" id="CP068046">
    <property type="protein sequence ID" value="QQR40877.1"/>
    <property type="molecule type" value="Genomic_DNA"/>
</dbReference>
<evidence type="ECO:0000256" key="9">
    <source>
        <dbReference type="PROSITE-ProRule" id="PRU01024"/>
    </source>
</evidence>